<dbReference type="InterPro" id="IPR000182">
    <property type="entry name" value="GNAT_dom"/>
</dbReference>
<dbReference type="GO" id="GO:0016747">
    <property type="term" value="F:acyltransferase activity, transferring groups other than amino-acyl groups"/>
    <property type="evidence" value="ECO:0007669"/>
    <property type="project" value="InterPro"/>
</dbReference>
<dbReference type="Pfam" id="PF13480">
    <property type="entry name" value="Acetyltransf_6"/>
    <property type="match status" value="1"/>
</dbReference>
<name>A0A1X9YTS1_9BACT</name>
<evidence type="ECO:0000313" key="2">
    <source>
        <dbReference type="EMBL" id="ARS36248.1"/>
    </source>
</evidence>
<accession>A0A1X9YTS1</accession>
<dbReference type="OrthoDB" id="500470at2"/>
<dbReference type="InterPro" id="IPR038740">
    <property type="entry name" value="BioF2-like_GNAT_dom"/>
</dbReference>
<gene>
    <name evidence="2" type="ORF">CA264_12830</name>
</gene>
<dbReference type="AlphaFoldDB" id="A0A1X9YTS1"/>
<proteinExistence type="predicted"/>
<reference evidence="3" key="1">
    <citation type="submission" date="2017-05" db="EMBL/GenBank/DDBJ databases">
        <authorList>
            <person name="Ray J."/>
            <person name="Price M."/>
            <person name="Deutschbauer A."/>
        </authorList>
    </citation>
    <scope>NUCLEOTIDE SEQUENCE [LARGE SCALE GENOMIC DNA]</scope>
    <source>
        <strain evidence="3">DSM 19842</strain>
    </source>
</reference>
<dbReference type="PROSITE" id="PS51186">
    <property type="entry name" value="GNAT"/>
    <property type="match status" value="1"/>
</dbReference>
<sequence>MQLPEGFTNETAVALERNDAETVRLLVGDDVLLKINDEQYSSCWDSLYQACPWATVYQSIAFVSAWYEIYATTYQPILVEQVRAGKLVGVFALAQDTKGHIIGAGDSQAEYQVWLATTHDSTSFLQAALLELYRLFPKSSIRLKYLPYNTPLQGLMATHFWKKHCLLKAYSQPLMVVNDESLSLELKKKNKREKLNRLKRLGHLTFEQITDSAVFQGLLDELATQYDFRKGATVNLTPFKDDTLKKRFIMTLFERKLLHVSVLKLNDAVIASNAGAAGRGWLHLQGFNTHSPIHAKYSPGILQFLMLGKHLVNSEIKVFDLTPGGDAYKENLATDLVEAHILYVGTAYSRWRKRLKDGCSTYLKSRLTKAGIQQSTLKLIKKQAQLFQEKIRLLRKRDPSALLHSLFPRARHAKSSQTYFIAFTAPDLLPPSLLAVERDSLEALLSFEAAGGWQTRWEFLGEAMRRLEAGEHCYTWRREGRLLCCAWLSPAPGQAGATLRGIYCHPGGRAGLSSFLRTAAGQVAREEGHGQVLAVAEGTATRRALEAAGFEKV</sequence>
<keyword evidence="3" id="KW-1185">Reference proteome</keyword>
<dbReference type="STRING" id="709015.GCA_000472485_02599"/>
<dbReference type="Gene3D" id="3.40.630.30">
    <property type="match status" value="1"/>
</dbReference>
<dbReference type="InterPro" id="IPR016181">
    <property type="entry name" value="Acyl_CoA_acyltransferase"/>
</dbReference>
<dbReference type="SUPFAM" id="SSF55729">
    <property type="entry name" value="Acyl-CoA N-acyltransferases (Nat)"/>
    <property type="match status" value="2"/>
</dbReference>
<protein>
    <recommendedName>
        <fullName evidence="1">N-acetyltransferase domain-containing protein</fullName>
    </recommendedName>
</protein>
<dbReference type="KEGG" id="pact:CA264_12830"/>
<dbReference type="EMBL" id="CP021235">
    <property type="protein sequence ID" value="ARS36248.1"/>
    <property type="molecule type" value="Genomic_DNA"/>
</dbReference>
<feature type="domain" description="N-acetyltransferase" evidence="1">
    <location>
        <begin position="431"/>
        <end position="553"/>
    </location>
</feature>
<evidence type="ECO:0000313" key="3">
    <source>
        <dbReference type="Proteomes" id="UP000266292"/>
    </source>
</evidence>
<evidence type="ECO:0000259" key="1">
    <source>
        <dbReference type="PROSITE" id="PS51186"/>
    </source>
</evidence>
<dbReference type="RefSeq" id="WP_084196224.1">
    <property type="nucleotide sequence ID" value="NZ_CP021235.1"/>
</dbReference>
<organism evidence="2 3">
    <name type="scientific">Pontibacter actiniarum</name>
    <dbReference type="NCBI Taxonomy" id="323450"/>
    <lineage>
        <taxon>Bacteria</taxon>
        <taxon>Pseudomonadati</taxon>
        <taxon>Bacteroidota</taxon>
        <taxon>Cytophagia</taxon>
        <taxon>Cytophagales</taxon>
        <taxon>Hymenobacteraceae</taxon>
        <taxon>Pontibacter</taxon>
    </lineage>
</organism>
<dbReference type="Proteomes" id="UP000266292">
    <property type="component" value="Chromosome"/>
</dbReference>